<evidence type="ECO:0000313" key="2">
    <source>
        <dbReference type="Proteomes" id="UP001519460"/>
    </source>
</evidence>
<accession>A0ABD0JM04</accession>
<organism evidence="1 2">
    <name type="scientific">Batillaria attramentaria</name>
    <dbReference type="NCBI Taxonomy" id="370345"/>
    <lineage>
        <taxon>Eukaryota</taxon>
        <taxon>Metazoa</taxon>
        <taxon>Spiralia</taxon>
        <taxon>Lophotrochozoa</taxon>
        <taxon>Mollusca</taxon>
        <taxon>Gastropoda</taxon>
        <taxon>Caenogastropoda</taxon>
        <taxon>Sorbeoconcha</taxon>
        <taxon>Cerithioidea</taxon>
        <taxon>Batillariidae</taxon>
        <taxon>Batillaria</taxon>
    </lineage>
</organism>
<name>A0ABD0JM04_9CAEN</name>
<sequence>MRNTALNIKRSVCRCPIKAGSKVLFCLLVSGQDRFRYRLVSYLVRSPSVMSPVEPTTFNIKRLVRRNPVEPGSKYFILFFCLLTSGQDAITSAVGQASPRDRLRVTSW</sequence>
<comment type="caution">
    <text evidence="1">The sequence shown here is derived from an EMBL/GenBank/DDBJ whole genome shotgun (WGS) entry which is preliminary data.</text>
</comment>
<protein>
    <submittedName>
        <fullName evidence="1">Uncharacterized protein</fullName>
    </submittedName>
</protein>
<dbReference type="EMBL" id="JACVVK020000392">
    <property type="protein sequence ID" value="KAK7475833.1"/>
    <property type="molecule type" value="Genomic_DNA"/>
</dbReference>
<reference evidence="1 2" key="1">
    <citation type="journal article" date="2023" name="Sci. Data">
        <title>Genome assembly of the Korean intertidal mud-creeper Batillaria attramentaria.</title>
        <authorList>
            <person name="Patra A.K."/>
            <person name="Ho P.T."/>
            <person name="Jun S."/>
            <person name="Lee S.J."/>
            <person name="Kim Y."/>
            <person name="Won Y.J."/>
        </authorList>
    </citation>
    <scope>NUCLEOTIDE SEQUENCE [LARGE SCALE GENOMIC DNA]</scope>
    <source>
        <strain evidence="1">Wonlab-2016</strain>
    </source>
</reference>
<dbReference type="AlphaFoldDB" id="A0ABD0JM04"/>
<keyword evidence="2" id="KW-1185">Reference proteome</keyword>
<proteinExistence type="predicted"/>
<gene>
    <name evidence="1" type="ORF">BaRGS_00032883</name>
</gene>
<evidence type="ECO:0000313" key="1">
    <source>
        <dbReference type="EMBL" id="KAK7475833.1"/>
    </source>
</evidence>
<dbReference type="Proteomes" id="UP001519460">
    <property type="component" value="Unassembled WGS sequence"/>
</dbReference>